<protein>
    <submittedName>
        <fullName evidence="1">Uncharacterized protein</fullName>
    </submittedName>
</protein>
<organism evidence="1 2">
    <name type="scientific">Dryococelus australis</name>
    <dbReference type="NCBI Taxonomy" id="614101"/>
    <lineage>
        <taxon>Eukaryota</taxon>
        <taxon>Metazoa</taxon>
        <taxon>Ecdysozoa</taxon>
        <taxon>Arthropoda</taxon>
        <taxon>Hexapoda</taxon>
        <taxon>Insecta</taxon>
        <taxon>Pterygota</taxon>
        <taxon>Neoptera</taxon>
        <taxon>Polyneoptera</taxon>
        <taxon>Phasmatodea</taxon>
        <taxon>Verophasmatodea</taxon>
        <taxon>Anareolatae</taxon>
        <taxon>Phasmatidae</taxon>
        <taxon>Eurycanthinae</taxon>
        <taxon>Dryococelus</taxon>
    </lineage>
</organism>
<reference evidence="1 2" key="1">
    <citation type="submission" date="2023-02" db="EMBL/GenBank/DDBJ databases">
        <title>LHISI_Scaffold_Assembly.</title>
        <authorList>
            <person name="Stuart O.P."/>
            <person name="Cleave R."/>
            <person name="Magrath M.J.L."/>
            <person name="Mikheyev A.S."/>
        </authorList>
    </citation>
    <scope>NUCLEOTIDE SEQUENCE [LARGE SCALE GENOMIC DNA]</scope>
    <source>
        <strain evidence="1">Daus_M_001</strain>
        <tissue evidence="1">Leg muscle</tissue>
    </source>
</reference>
<dbReference type="EMBL" id="JARBHB010000002">
    <property type="protein sequence ID" value="KAJ8891523.1"/>
    <property type="molecule type" value="Genomic_DNA"/>
</dbReference>
<comment type="caution">
    <text evidence="1">The sequence shown here is derived from an EMBL/GenBank/DDBJ whole genome shotgun (WGS) entry which is preliminary data.</text>
</comment>
<evidence type="ECO:0000313" key="2">
    <source>
        <dbReference type="Proteomes" id="UP001159363"/>
    </source>
</evidence>
<sequence>MDRGKTKQVLDNRATESHYQNSYSFWKIRNCPERSDRLWDIGCSHIQNEIISACNNLTVKNIASEVNEAKYFAVLADGKTDIA</sequence>
<accession>A0ABQ9I4D6</accession>
<gene>
    <name evidence="1" type="ORF">PR048_004051</name>
</gene>
<name>A0ABQ9I4D6_9NEOP</name>
<dbReference type="Proteomes" id="UP001159363">
    <property type="component" value="Chromosome 2"/>
</dbReference>
<proteinExistence type="predicted"/>
<evidence type="ECO:0000313" key="1">
    <source>
        <dbReference type="EMBL" id="KAJ8891523.1"/>
    </source>
</evidence>
<keyword evidence="2" id="KW-1185">Reference proteome</keyword>
<feature type="non-terminal residue" evidence="1">
    <location>
        <position position="83"/>
    </location>
</feature>